<accession>A0A6A6S6E2</accession>
<dbReference type="AlphaFoldDB" id="A0A6A6S6E2"/>
<protein>
    <submittedName>
        <fullName evidence="1">NAD(P)-binding protein</fullName>
    </submittedName>
</protein>
<dbReference type="PANTHER" id="PTHR45458:SF1">
    <property type="entry name" value="SHORT CHAIN DEHYDROGENASE"/>
    <property type="match status" value="1"/>
</dbReference>
<proteinExistence type="predicted"/>
<dbReference type="EMBL" id="MU006782">
    <property type="protein sequence ID" value="KAF2641734.1"/>
    <property type="molecule type" value="Genomic_DNA"/>
</dbReference>
<organism evidence="1 2">
    <name type="scientific">Massarina eburnea CBS 473.64</name>
    <dbReference type="NCBI Taxonomy" id="1395130"/>
    <lineage>
        <taxon>Eukaryota</taxon>
        <taxon>Fungi</taxon>
        <taxon>Dikarya</taxon>
        <taxon>Ascomycota</taxon>
        <taxon>Pezizomycotina</taxon>
        <taxon>Dothideomycetes</taxon>
        <taxon>Pleosporomycetidae</taxon>
        <taxon>Pleosporales</taxon>
        <taxon>Massarineae</taxon>
        <taxon>Massarinaceae</taxon>
        <taxon>Massarina</taxon>
    </lineage>
</organism>
<dbReference type="PANTHER" id="PTHR45458">
    <property type="entry name" value="SHORT-CHAIN DEHYDROGENASE/REDUCTASE SDR"/>
    <property type="match status" value="1"/>
</dbReference>
<dbReference type="InterPro" id="IPR036291">
    <property type="entry name" value="NAD(P)-bd_dom_sf"/>
</dbReference>
<dbReference type="OrthoDB" id="5296at2759"/>
<dbReference type="InterPro" id="IPR002347">
    <property type="entry name" value="SDR_fam"/>
</dbReference>
<dbReference type="Gene3D" id="3.40.50.720">
    <property type="entry name" value="NAD(P)-binding Rossmann-like Domain"/>
    <property type="match status" value="1"/>
</dbReference>
<gene>
    <name evidence="1" type="ORF">P280DRAFT_283993</name>
</gene>
<dbReference type="Proteomes" id="UP000799753">
    <property type="component" value="Unassembled WGS sequence"/>
</dbReference>
<keyword evidence="2" id="KW-1185">Reference proteome</keyword>
<dbReference type="PRINTS" id="PR00081">
    <property type="entry name" value="GDHRDH"/>
</dbReference>
<name>A0A6A6S6E2_9PLEO</name>
<dbReference type="InterPro" id="IPR052184">
    <property type="entry name" value="SDR_enzymes"/>
</dbReference>
<dbReference type="SUPFAM" id="SSF51735">
    <property type="entry name" value="NAD(P)-binding Rossmann-fold domains"/>
    <property type="match status" value="1"/>
</dbReference>
<evidence type="ECO:0000313" key="2">
    <source>
        <dbReference type="Proteomes" id="UP000799753"/>
    </source>
</evidence>
<dbReference type="Pfam" id="PF00106">
    <property type="entry name" value="adh_short"/>
    <property type="match status" value="1"/>
</dbReference>
<dbReference type="GO" id="GO:0016616">
    <property type="term" value="F:oxidoreductase activity, acting on the CH-OH group of donors, NAD or NADP as acceptor"/>
    <property type="evidence" value="ECO:0007669"/>
    <property type="project" value="TreeGrafter"/>
</dbReference>
<evidence type="ECO:0000313" key="1">
    <source>
        <dbReference type="EMBL" id="KAF2641734.1"/>
    </source>
</evidence>
<sequence length="252" mass="27107">MEKTILITGASSGLGLAFLKHYASQPSITLIALDVNPIPSSAQSSNIKFHQCDITSEDSLSAIQAQYKGTPIHLMLHSAGIRGLVASTVKEKPGNVAAAETYEVMSHATMMKTLEINTWGTFNIIKTFLANLRFATSLTLSPSSSQEVFAKVVILSSRMGSITANTFAGGGYAYRASKAGLNAIVKSFSIDVPDVTYLLLHPGRVETGLVEWKEEGAISAEESLKTCLDVIERAGKQDSGSFVDRFGDRIEW</sequence>
<reference evidence="1" key="1">
    <citation type="journal article" date="2020" name="Stud. Mycol.">
        <title>101 Dothideomycetes genomes: a test case for predicting lifestyles and emergence of pathogens.</title>
        <authorList>
            <person name="Haridas S."/>
            <person name="Albert R."/>
            <person name="Binder M."/>
            <person name="Bloem J."/>
            <person name="Labutti K."/>
            <person name="Salamov A."/>
            <person name="Andreopoulos B."/>
            <person name="Baker S."/>
            <person name="Barry K."/>
            <person name="Bills G."/>
            <person name="Bluhm B."/>
            <person name="Cannon C."/>
            <person name="Castanera R."/>
            <person name="Culley D."/>
            <person name="Daum C."/>
            <person name="Ezra D."/>
            <person name="Gonzalez J."/>
            <person name="Henrissat B."/>
            <person name="Kuo A."/>
            <person name="Liang C."/>
            <person name="Lipzen A."/>
            <person name="Lutzoni F."/>
            <person name="Magnuson J."/>
            <person name="Mondo S."/>
            <person name="Nolan M."/>
            <person name="Ohm R."/>
            <person name="Pangilinan J."/>
            <person name="Park H.-J."/>
            <person name="Ramirez L."/>
            <person name="Alfaro M."/>
            <person name="Sun H."/>
            <person name="Tritt A."/>
            <person name="Yoshinaga Y."/>
            <person name="Zwiers L.-H."/>
            <person name="Turgeon B."/>
            <person name="Goodwin S."/>
            <person name="Spatafora J."/>
            <person name="Crous P."/>
            <person name="Grigoriev I."/>
        </authorList>
    </citation>
    <scope>NUCLEOTIDE SEQUENCE</scope>
    <source>
        <strain evidence="1">CBS 473.64</strain>
    </source>
</reference>